<feature type="region of interest" description="Disordered" evidence="6">
    <location>
        <begin position="94"/>
        <end position="122"/>
    </location>
</feature>
<evidence type="ECO:0000256" key="2">
    <source>
        <dbReference type="ARBA" id="ARBA00022475"/>
    </source>
</evidence>
<keyword evidence="9" id="KW-1185">Reference proteome</keyword>
<dbReference type="OrthoDB" id="9814990at2"/>
<evidence type="ECO:0000313" key="8">
    <source>
        <dbReference type="EMBL" id="PSL00071.1"/>
    </source>
</evidence>
<organism evidence="8 9">
    <name type="scientific">Murinocardiopsis flavida</name>
    <dbReference type="NCBI Taxonomy" id="645275"/>
    <lineage>
        <taxon>Bacteria</taxon>
        <taxon>Bacillati</taxon>
        <taxon>Actinomycetota</taxon>
        <taxon>Actinomycetes</taxon>
        <taxon>Streptosporangiales</taxon>
        <taxon>Nocardiopsidaceae</taxon>
        <taxon>Murinocardiopsis</taxon>
    </lineage>
</organism>
<proteinExistence type="predicted"/>
<feature type="transmembrane region" description="Helical" evidence="7">
    <location>
        <begin position="38"/>
        <end position="64"/>
    </location>
</feature>
<sequence length="227" mass="22647">MPAGAIAAFWSVSILLIAVPGADWAFTIGAGLRGRSVLPAVGGLVLGYAGMTVVVAAGVGVVVAENPNALTALSVLGGGYLMWHGARTLAAPPAHSAPPVSAQATAETADATNAGTDAGPAAGSPVATGRATLLQGVGVSGLNPKGLLIFIALLPQFADPDRPWPMAVQMAALGLVFTLTCAVFYLALGTVARTILHSRPAAARTVSRLSGAAMIALGAYLIFERLA</sequence>
<comment type="subcellular location">
    <subcellularLocation>
        <location evidence="1">Cell membrane</location>
        <topology evidence="1">Multi-pass membrane protein</topology>
    </subcellularLocation>
</comment>
<keyword evidence="2" id="KW-1003">Cell membrane</keyword>
<name>A0A2P8DS85_9ACTN</name>
<keyword evidence="3 7" id="KW-0812">Transmembrane</keyword>
<evidence type="ECO:0000256" key="4">
    <source>
        <dbReference type="ARBA" id="ARBA00022989"/>
    </source>
</evidence>
<comment type="caution">
    <text evidence="8">The sequence shown here is derived from an EMBL/GenBank/DDBJ whole genome shotgun (WGS) entry which is preliminary data.</text>
</comment>
<evidence type="ECO:0000256" key="5">
    <source>
        <dbReference type="ARBA" id="ARBA00023136"/>
    </source>
</evidence>
<dbReference type="InterPro" id="IPR001123">
    <property type="entry name" value="LeuE-type"/>
</dbReference>
<dbReference type="PANTHER" id="PTHR30086">
    <property type="entry name" value="ARGININE EXPORTER PROTEIN ARGO"/>
    <property type="match status" value="1"/>
</dbReference>
<dbReference type="GO" id="GO:0005886">
    <property type="term" value="C:plasma membrane"/>
    <property type="evidence" value="ECO:0007669"/>
    <property type="project" value="UniProtKB-SubCell"/>
</dbReference>
<evidence type="ECO:0000256" key="6">
    <source>
        <dbReference type="SAM" id="MobiDB-lite"/>
    </source>
</evidence>
<feature type="transmembrane region" description="Helical" evidence="7">
    <location>
        <begin position="201"/>
        <end position="223"/>
    </location>
</feature>
<dbReference type="PANTHER" id="PTHR30086:SF20">
    <property type="entry name" value="ARGININE EXPORTER PROTEIN ARGO-RELATED"/>
    <property type="match status" value="1"/>
</dbReference>
<accession>A0A2P8DS85</accession>
<dbReference type="Proteomes" id="UP000240542">
    <property type="component" value="Unassembled WGS sequence"/>
</dbReference>
<dbReference type="RefSeq" id="WP_106581443.1">
    <property type="nucleotide sequence ID" value="NZ_PYGA01000002.1"/>
</dbReference>
<feature type="transmembrane region" description="Helical" evidence="7">
    <location>
        <begin position="166"/>
        <end position="189"/>
    </location>
</feature>
<evidence type="ECO:0000256" key="7">
    <source>
        <dbReference type="SAM" id="Phobius"/>
    </source>
</evidence>
<keyword evidence="5 7" id="KW-0472">Membrane</keyword>
<dbReference type="GO" id="GO:0015171">
    <property type="term" value="F:amino acid transmembrane transporter activity"/>
    <property type="evidence" value="ECO:0007669"/>
    <property type="project" value="TreeGrafter"/>
</dbReference>
<dbReference type="Pfam" id="PF01810">
    <property type="entry name" value="LysE"/>
    <property type="match status" value="1"/>
</dbReference>
<protein>
    <submittedName>
        <fullName evidence="8">Threonine/homoserine/homoserine lactone efflux protein</fullName>
    </submittedName>
</protein>
<dbReference type="AlphaFoldDB" id="A0A2P8DS85"/>
<dbReference type="EMBL" id="PYGA01000002">
    <property type="protein sequence ID" value="PSL00071.1"/>
    <property type="molecule type" value="Genomic_DNA"/>
</dbReference>
<feature type="transmembrane region" description="Helical" evidence="7">
    <location>
        <begin position="6"/>
        <end position="26"/>
    </location>
</feature>
<evidence type="ECO:0000313" key="9">
    <source>
        <dbReference type="Proteomes" id="UP000240542"/>
    </source>
</evidence>
<evidence type="ECO:0000256" key="1">
    <source>
        <dbReference type="ARBA" id="ARBA00004651"/>
    </source>
</evidence>
<evidence type="ECO:0000256" key="3">
    <source>
        <dbReference type="ARBA" id="ARBA00022692"/>
    </source>
</evidence>
<reference evidence="8 9" key="1">
    <citation type="submission" date="2018-03" db="EMBL/GenBank/DDBJ databases">
        <title>Genomic Encyclopedia of Archaeal and Bacterial Type Strains, Phase II (KMG-II): from individual species to whole genera.</title>
        <authorList>
            <person name="Goeker M."/>
        </authorList>
    </citation>
    <scope>NUCLEOTIDE SEQUENCE [LARGE SCALE GENOMIC DNA]</scope>
    <source>
        <strain evidence="8 9">DSM 45312</strain>
    </source>
</reference>
<keyword evidence="4 7" id="KW-1133">Transmembrane helix</keyword>
<gene>
    <name evidence="8" type="ORF">CLV63_102197</name>
</gene>